<dbReference type="AlphaFoldDB" id="A0AAV2DQP5"/>
<dbReference type="Proteomes" id="UP001497516">
    <property type="component" value="Chromosome 3"/>
</dbReference>
<keyword evidence="3" id="KW-1185">Reference proteome</keyword>
<dbReference type="PANTHER" id="PTHR31286">
    <property type="entry name" value="GLYCINE-RICH CELL WALL STRUCTURAL PROTEIN 1.8-LIKE"/>
    <property type="match status" value="1"/>
</dbReference>
<dbReference type="EMBL" id="OZ034816">
    <property type="protein sequence ID" value="CAL1375853.1"/>
    <property type="molecule type" value="Genomic_DNA"/>
</dbReference>
<evidence type="ECO:0000313" key="2">
    <source>
        <dbReference type="EMBL" id="CAL1375853.1"/>
    </source>
</evidence>
<name>A0AAV2DQP5_9ROSI</name>
<dbReference type="PANTHER" id="PTHR31286:SF99">
    <property type="entry name" value="DUF4283 DOMAIN-CONTAINING PROTEIN"/>
    <property type="match status" value="1"/>
</dbReference>
<feature type="region of interest" description="Disordered" evidence="1">
    <location>
        <begin position="79"/>
        <end position="99"/>
    </location>
</feature>
<feature type="compositionally biased region" description="Basic and acidic residues" evidence="1">
    <location>
        <begin position="90"/>
        <end position="99"/>
    </location>
</feature>
<evidence type="ECO:0008006" key="4">
    <source>
        <dbReference type="Google" id="ProtNLM"/>
    </source>
</evidence>
<evidence type="ECO:0000256" key="1">
    <source>
        <dbReference type="SAM" id="MobiDB-lite"/>
    </source>
</evidence>
<dbReference type="InterPro" id="IPR040256">
    <property type="entry name" value="At4g02000-like"/>
</dbReference>
<sequence length="113" mass="12846">MKIGKRIGRPLQVDQATSTGARLDYARVCVEVDLSKPLLSQFRIHGVKYFIQYEGLEKICLICEKYFEWSGCPCSFGGPSKSDEEPMASEIDKEPNPEPEKVYGEWMIAKKKP</sequence>
<organism evidence="2 3">
    <name type="scientific">Linum trigynum</name>
    <dbReference type="NCBI Taxonomy" id="586398"/>
    <lineage>
        <taxon>Eukaryota</taxon>
        <taxon>Viridiplantae</taxon>
        <taxon>Streptophyta</taxon>
        <taxon>Embryophyta</taxon>
        <taxon>Tracheophyta</taxon>
        <taxon>Spermatophyta</taxon>
        <taxon>Magnoliopsida</taxon>
        <taxon>eudicotyledons</taxon>
        <taxon>Gunneridae</taxon>
        <taxon>Pentapetalae</taxon>
        <taxon>rosids</taxon>
        <taxon>fabids</taxon>
        <taxon>Malpighiales</taxon>
        <taxon>Linaceae</taxon>
        <taxon>Linum</taxon>
    </lineage>
</organism>
<accession>A0AAV2DQP5</accession>
<protein>
    <recommendedName>
        <fullName evidence="4">Zinc knuckle CX2CX4HX4C domain-containing protein</fullName>
    </recommendedName>
</protein>
<evidence type="ECO:0000313" key="3">
    <source>
        <dbReference type="Proteomes" id="UP001497516"/>
    </source>
</evidence>
<proteinExistence type="predicted"/>
<reference evidence="2 3" key="1">
    <citation type="submission" date="2024-04" db="EMBL/GenBank/DDBJ databases">
        <authorList>
            <person name="Fracassetti M."/>
        </authorList>
    </citation>
    <scope>NUCLEOTIDE SEQUENCE [LARGE SCALE GENOMIC DNA]</scope>
</reference>
<gene>
    <name evidence="2" type="ORF">LTRI10_LOCUS17624</name>
</gene>